<sequence>MNHLWSIYQEQGYEAVKSQPVQTAVEAFYLAILAFGEQDIEGALTYARQVSAYKPDHPVFTQAAMYLERMLHTGKQPVYATGEGFSAFIRGGGNIPLYEHVSAALQTVYQEYDNLHLLDIGVGEGRAMLPALTPNITQLDLLEPSALMLESLCRQLDRQNIRYQAICCPVQEFIKTDSETRDLIQATFSLQSLPPQERPAVFRWLRKHSSRLIIVEFNVPEFTGMYAPEWVEYVLSHYETGLAEYSDNEAVLQGFLLPVMFGYFDRSRARTNYEQPIQTWVEECRAAGFTTITTRPLYDYWWAPAYLLDAA</sequence>
<evidence type="ECO:0000313" key="1">
    <source>
        <dbReference type="EMBL" id="GAK58070.1"/>
    </source>
</evidence>
<protein>
    <submittedName>
        <fullName evidence="1">Methyltransferase type 12</fullName>
    </submittedName>
</protein>
<dbReference type="Proteomes" id="UP000030661">
    <property type="component" value="Unassembled WGS sequence"/>
</dbReference>
<keyword evidence="2" id="KW-1185">Reference proteome</keyword>
<dbReference type="GO" id="GO:0008168">
    <property type="term" value="F:methyltransferase activity"/>
    <property type="evidence" value="ECO:0007669"/>
    <property type="project" value="UniProtKB-KW"/>
</dbReference>
<dbReference type="STRING" id="1499967.U27_05043"/>
<dbReference type="EMBL" id="DF820466">
    <property type="protein sequence ID" value="GAK58070.1"/>
    <property type="molecule type" value="Genomic_DNA"/>
</dbReference>
<dbReference type="eggNOG" id="COG5459">
    <property type="taxonomic scope" value="Bacteria"/>
</dbReference>
<dbReference type="SUPFAM" id="SSF53335">
    <property type="entry name" value="S-adenosyl-L-methionine-dependent methyltransferases"/>
    <property type="match status" value="1"/>
</dbReference>
<dbReference type="Gene3D" id="3.40.50.150">
    <property type="entry name" value="Vaccinia Virus protein VP39"/>
    <property type="match status" value="1"/>
</dbReference>
<dbReference type="HOGENOM" id="CLU_982248_0_0_0"/>
<proteinExistence type="predicted"/>
<evidence type="ECO:0000313" key="2">
    <source>
        <dbReference type="Proteomes" id="UP000030661"/>
    </source>
</evidence>
<organism evidence="1">
    <name type="scientific">Vecturithrix granuli</name>
    <dbReference type="NCBI Taxonomy" id="1499967"/>
    <lineage>
        <taxon>Bacteria</taxon>
        <taxon>Candidatus Moduliflexota</taxon>
        <taxon>Candidatus Vecturitrichia</taxon>
        <taxon>Candidatus Vecturitrichales</taxon>
        <taxon>Candidatus Vecturitrichaceae</taxon>
        <taxon>Candidatus Vecturithrix</taxon>
    </lineage>
</organism>
<keyword evidence="1" id="KW-0808">Transferase</keyword>
<dbReference type="AlphaFoldDB" id="A0A081C0G5"/>
<dbReference type="GO" id="GO:0032259">
    <property type="term" value="P:methylation"/>
    <property type="evidence" value="ECO:0007669"/>
    <property type="project" value="UniProtKB-KW"/>
</dbReference>
<reference evidence="1" key="1">
    <citation type="journal article" date="2015" name="PeerJ">
        <title>First genomic representation of candidate bacterial phylum KSB3 points to enhanced environmental sensing as a trigger of wastewater bulking.</title>
        <authorList>
            <person name="Sekiguchi Y."/>
            <person name="Ohashi A."/>
            <person name="Parks D.H."/>
            <person name="Yamauchi T."/>
            <person name="Tyson G.W."/>
            <person name="Hugenholtz P."/>
        </authorList>
    </citation>
    <scope>NUCLEOTIDE SEQUENCE [LARGE SCALE GENOMIC DNA]</scope>
</reference>
<accession>A0A081C0G5</accession>
<keyword evidence="1" id="KW-0489">Methyltransferase</keyword>
<gene>
    <name evidence="1" type="ORF">U27_05043</name>
</gene>
<name>A0A081C0G5_VECG1</name>
<dbReference type="InterPro" id="IPR029063">
    <property type="entry name" value="SAM-dependent_MTases_sf"/>
</dbReference>